<feature type="compositionally biased region" description="Basic and acidic residues" evidence="1">
    <location>
        <begin position="179"/>
        <end position="191"/>
    </location>
</feature>
<reference evidence="2" key="1">
    <citation type="submission" date="2015-04" db="UniProtKB">
        <authorList>
            <consortium name="EnsemblPlants"/>
        </authorList>
    </citation>
    <scope>IDENTIFICATION</scope>
</reference>
<feature type="region of interest" description="Disordered" evidence="1">
    <location>
        <begin position="157"/>
        <end position="215"/>
    </location>
</feature>
<evidence type="ECO:0000256" key="1">
    <source>
        <dbReference type="SAM" id="MobiDB-lite"/>
    </source>
</evidence>
<keyword evidence="3" id="KW-1185">Reference proteome</keyword>
<reference evidence="2" key="2">
    <citation type="submission" date="2018-05" db="EMBL/GenBank/DDBJ databases">
        <title>OgluRS3 (Oryza glumaepatula Reference Sequence Version 3).</title>
        <authorList>
            <person name="Zhang J."/>
            <person name="Kudrna D."/>
            <person name="Lee S."/>
            <person name="Talag J."/>
            <person name="Welchert J."/>
            <person name="Wing R.A."/>
        </authorList>
    </citation>
    <scope>NUCLEOTIDE SEQUENCE [LARGE SCALE GENOMIC DNA]</scope>
</reference>
<dbReference type="Proteomes" id="UP000026961">
    <property type="component" value="Chromosome 2"/>
</dbReference>
<organism evidence="2">
    <name type="scientific">Oryza glumipatula</name>
    <dbReference type="NCBI Taxonomy" id="40148"/>
    <lineage>
        <taxon>Eukaryota</taxon>
        <taxon>Viridiplantae</taxon>
        <taxon>Streptophyta</taxon>
        <taxon>Embryophyta</taxon>
        <taxon>Tracheophyta</taxon>
        <taxon>Spermatophyta</taxon>
        <taxon>Magnoliopsida</taxon>
        <taxon>Liliopsida</taxon>
        <taxon>Poales</taxon>
        <taxon>Poaceae</taxon>
        <taxon>BOP clade</taxon>
        <taxon>Oryzoideae</taxon>
        <taxon>Oryzeae</taxon>
        <taxon>Oryzinae</taxon>
        <taxon>Oryza</taxon>
    </lineage>
</organism>
<sequence>MAETKKKMKKITVLATGAHMMYLGTHQTTCFLKPRLCPLFNHLSRIAARQEYCPTCLPFISAAYPKSQAPLQRICWASPTRQANYQVLLGQVGCPHVTGTVTRQLLLTHALERISLQWGERGCEIRRRCRWAGGGRGRRAAAAAAVAVAMFWKSGEAGRRDEEETGTGARPSSVSSSAESRENRGGVDRMVEWNGNRKLTRQSSNAIKQTCVGGR</sequence>
<dbReference type="EnsemblPlants" id="OGLUM02G02580.1">
    <property type="protein sequence ID" value="OGLUM02G02580.1"/>
    <property type="gene ID" value="OGLUM02G02580"/>
</dbReference>
<accession>A0A0D9YLW3</accession>
<dbReference type="AlphaFoldDB" id="A0A0D9YLW3"/>
<dbReference type="HOGENOM" id="CLU_1285036_0_0_1"/>
<proteinExistence type="predicted"/>
<name>A0A0D9YLW3_9ORYZ</name>
<evidence type="ECO:0000313" key="3">
    <source>
        <dbReference type="Proteomes" id="UP000026961"/>
    </source>
</evidence>
<dbReference type="Gramene" id="OGLUM02G02580.1">
    <property type="protein sequence ID" value="OGLUM02G02580.1"/>
    <property type="gene ID" value="OGLUM02G02580"/>
</dbReference>
<protein>
    <submittedName>
        <fullName evidence="2">Uncharacterized protein</fullName>
    </submittedName>
</protein>
<evidence type="ECO:0000313" key="2">
    <source>
        <dbReference type="EnsemblPlants" id="OGLUM02G02580.1"/>
    </source>
</evidence>